<dbReference type="PANTHER" id="PTHR43105:SF14">
    <property type="entry name" value="FORMATE DEHYDROGENASE H"/>
    <property type="match status" value="1"/>
</dbReference>
<dbReference type="GO" id="GO:0043546">
    <property type="term" value="F:molybdopterin cofactor binding"/>
    <property type="evidence" value="ECO:0007669"/>
    <property type="project" value="InterPro"/>
</dbReference>
<evidence type="ECO:0000256" key="9">
    <source>
        <dbReference type="ARBA" id="ARBA00023002"/>
    </source>
</evidence>
<dbReference type="GO" id="GO:0042128">
    <property type="term" value="P:nitrate assimilation"/>
    <property type="evidence" value="ECO:0007669"/>
    <property type="project" value="UniProtKB-KW"/>
</dbReference>
<keyword evidence="7" id="KW-0574">Periplasm</keyword>
<evidence type="ECO:0000256" key="2">
    <source>
        <dbReference type="ARBA" id="ARBA00001966"/>
    </source>
</evidence>
<dbReference type="GO" id="GO:0046872">
    <property type="term" value="F:metal ion binding"/>
    <property type="evidence" value="ECO:0007669"/>
    <property type="project" value="UniProtKB-KW"/>
</dbReference>
<protein>
    <recommendedName>
        <fullName evidence="15">nitrate reductase (cytochrome)</fullName>
        <ecNumber evidence="15">1.9.6.1</ecNumber>
    </recommendedName>
</protein>
<dbReference type="PANTHER" id="PTHR43105">
    <property type="entry name" value="RESPIRATORY NITRATE REDUCTASE"/>
    <property type="match status" value="1"/>
</dbReference>
<dbReference type="Pfam" id="PF01568">
    <property type="entry name" value="Molydop_binding"/>
    <property type="match status" value="1"/>
</dbReference>
<dbReference type="InterPro" id="IPR041925">
    <property type="entry name" value="CT_Formate-Dh_H"/>
</dbReference>
<dbReference type="Pfam" id="PF00384">
    <property type="entry name" value="Molybdopterin"/>
    <property type="match status" value="1"/>
</dbReference>
<keyword evidence="12" id="KW-0534">Nitrate assimilation</keyword>
<comment type="cofactor">
    <cofactor evidence="1">
        <name>Mo-bis(molybdopterin guanine dinucleotide)</name>
        <dbReference type="ChEBI" id="CHEBI:60539"/>
    </cofactor>
</comment>
<dbReference type="FunFam" id="2.40.40.20:FF:000005">
    <property type="entry name" value="Periplasmic nitrate reductase"/>
    <property type="match status" value="1"/>
</dbReference>
<keyword evidence="19" id="KW-1185">Reference proteome</keyword>
<evidence type="ECO:0000256" key="3">
    <source>
        <dbReference type="ARBA" id="ARBA00022485"/>
    </source>
</evidence>
<dbReference type="GO" id="GO:0051539">
    <property type="term" value="F:4 iron, 4 sulfur cluster binding"/>
    <property type="evidence" value="ECO:0007669"/>
    <property type="project" value="UniProtKB-KW"/>
</dbReference>
<keyword evidence="4" id="KW-0500">Molybdenum</keyword>
<dbReference type="AlphaFoldDB" id="A0A0D2HQH9"/>
<keyword evidence="3" id="KW-0004">4Fe-4S</keyword>
<comment type="function">
    <text evidence="14">Catalytic subunit of the periplasmic nitrate reductase complex NapAB. Receives electrons from NapB and catalyzes the reduction of nitrate to nitrite.</text>
</comment>
<evidence type="ECO:0000256" key="13">
    <source>
        <dbReference type="ARBA" id="ARBA00052176"/>
    </source>
</evidence>
<dbReference type="Gene3D" id="3.40.228.10">
    <property type="entry name" value="Dimethylsulfoxide Reductase, domain 2"/>
    <property type="match status" value="1"/>
</dbReference>
<dbReference type="EMBL" id="AZAC01000023">
    <property type="protein sequence ID" value="KIX12738.1"/>
    <property type="molecule type" value="Genomic_DNA"/>
</dbReference>
<comment type="caution">
    <text evidence="18">The sequence shown here is derived from an EMBL/GenBank/DDBJ whole genome shotgun (WGS) entry which is preliminary data.</text>
</comment>
<evidence type="ECO:0000259" key="16">
    <source>
        <dbReference type="Pfam" id="PF00384"/>
    </source>
</evidence>
<feature type="domain" description="Molybdopterin oxidoreductase" evidence="16">
    <location>
        <begin position="1"/>
        <end position="331"/>
    </location>
</feature>
<evidence type="ECO:0000313" key="19">
    <source>
        <dbReference type="Proteomes" id="UP000032233"/>
    </source>
</evidence>
<keyword evidence="11" id="KW-0411">Iron-sulfur</keyword>
<evidence type="ECO:0000256" key="10">
    <source>
        <dbReference type="ARBA" id="ARBA00023004"/>
    </source>
</evidence>
<keyword evidence="8" id="KW-0813">Transport</keyword>
<keyword evidence="8" id="KW-0249">Electron transport</keyword>
<dbReference type="GO" id="GO:0016020">
    <property type="term" value="C:membrane"/>
    <property type="evidence" value="ECO:0007669"/>
    <property type="project" value="TreeGrafter"/>
</dbReference>
<dbReference type="CDD" id="cd02790">
    <property type="entry name" value="MopB_CT_Formate-Dh_H"/>
    <property type="match status" value="1"/>
</dbReference>
<dbReference type="GO" id="GO:0003954">
    <property type="term" value="F:NADH dehydrogenase activity"/>
    <property type="evidence" value="ECO:0007669"/>
    <property type="project" value="TreeGrafter"/>
</dbReference>
<evidence type="ECO:0000259" key="17">
    <source>
        <dbReference type="Pfam" id="PF01568"/>
    </source>
</evidence>
<dbReference type="SUPFAM" id="SSF50692">
    <property type="entry name" value="ADC-like"/>
    <property type="match status" value="1"/>
</dbReference>
<evidence type="ECO:0000256" key="8">
    <source>
        <dbReference type="ARBA" id="ARBA00022982"/>
    </source>
</evidence>
<evidence type="ECO:0000256" key="15">
    <source>
        <dbReference type="ARBA" id="ARBA00067026"/>
    </source>
</evidence>
<dbReference type="SUPFAM" id="SSF53706">
    <property type="entry name" value="Formate dehydrogenase/DMSO reductase, domains 1-3"/>
    <property type="match status" value="1"/>
</dbReference>
<dbReference type="InParanoid" id="A0A0D2HQH9"/>
<dbReference type="GO" id="GO:0022904">
    <property type="term" value="P:respiratory electron transport chain"/>
    <property type="evidence" value="ECO:0007669"/>
    <property type="project" value="TreeGrafter"/>
</dbReference>
<keyword evidence="5" id="KW-0479">Metal-binding</keyword>
<evidence type="ECO:0000256" key="7">
    <source>
        <dbReference type="ARBA" id="ARBA00022764"/>
    </source>
</evidence>
<dbReference type="Proteomes" id="UP000032233">
    <property type="component" value="Unassembled WGS sequence"/>
</dbReference>
<proteinExistence type="predicted"/>
<gene>
    <name evidence="18" type="ORF">X474_16925</name>
</gene>
<keyword evidence="10" id="KW-0408">Iron</keyword>
<dbReference type="Gene3D" id="3.40.50.740">
    <property type="match status" value="1"/>
</dbReference>
<evidence type="ECO:0000256" key="1">
    <source>
        <dbReference type="ARBA" id="ARBA00001942"/>
    </source>
</evidence>
<keyword evidence="6" id="KW-0732">Signal</keyword>
<keyword evidence="9" id="KW-0560">Oxidoreductase</keyword>
<evidence type="ECO:0000256" key="6">
    <source>
        <dbReference type="ARBA" id="ARBA00022729"/>
    </source>
</evidence>
<dbReference type="InterPro" id="IPR009010">
    <property type="entry name" value="Asp_de-COase-like_dom_sf"/>
</dbReference>
<evidence type="ECO:0000256" key="5">
    <source>
        <dbReference type="ARBA" id="ARBA00022723"/>
    </source>
</evidence>
<dbReference type="GO" id="GO:0050140">
    <property type="term" value="F:nitrate reductase (cytochrome) activity"/>
    <property type="evidence" value="ECO:0007669"/>
    <property type="project" value="UniProtKB-EC"/>
</dbReference>
<dbReference type="InterPro" id="IPR050123">
    <property type="entry name" value="Prok_molybdopt-oxidoreductase"/>
</dbReference>
<name>A0A0D2HQH9_9BACT</name>
<dbReference type="Gene3D" id="2.40.40.20">
    <property type="match status" value="1"/>
</dbReference>
<dbReference type="EC" id="1.9.6.1" evidence="15"/>
<dbReference type="STRING" id="1429043.X474_16925"/>
<dbReference type="InterPro" id="IPR006656">
    <property type="entry name" value="Mopterin_OxRdtase"/>
</dbReference>
<comment type="catalytic activity">
    <reaction evidence="13">
        <text>2 Fe(II)-[cytochrome] + nitrate + 2 H(+) = 2 Fe(III)-[cytochrome] + nitrite + H2O</text>
        <dbReference type="Rhea" id="RHEA:12909"/>
        <dbReference type="Rhea" id="RHEA-COMP:11777"/>
        <dbReference type="Rhea" id="RHEA-COMP:11778"/>
        <dbReference type="ChEBI" id="CHEBI:15377"/>
        <dbReference type="ChEBI" id="CHEBI:15378"/>
        <dbReference type="ChEBI" id="CHEBI:16301"/>
        <dbReference type="ChEBI" id="CHEBI:17632"/>
        <dbReference type="ChEBI" id="CHEBI:29033"/>
        <dbReference type="ChEBI" id="CHEBI:29034"/>
        <dbReference type="EC" id="1.9.6.1"/>
    </reaction>
</comment>
<evidence type="ECO:0000256" key="14">
    <source>
        <dbReference type="ARBA" id="ARBA00055000"/>
    </source>
</evidence>
<organism evidence="18 19">
    <name type="scientific">Dethiosulfatarculus sandiegensis</name>
    <dbReference type="NCBI Taxonomy" id="1429043"/>
    <lineage>
        <taxon>Bacteria</taxon>
        <taxon>Pseudomonadati</taxon>
        <taxon>Thermodesulfobacteriota</taxon>
        <taxon>Desulfarculia</taxon>
        <taxon>Desulfarculales</taxon>
        <taxon>Desulfarculaceae</taxon>
        <taxon>Dethiosulfatarculus</taxon>
    </lineage>
</organism>
<sequence>MTNSIEELADSDVIFVIGSNTTTAHPLVADRLYRAKKKGATIILADPRKIQLALMADLYVSHALGTDAALLNGIAHIILKNGWQNQDFVDANTEGFDDFKKVVQEYTPERVSQLTGVKVEDLTYMAEKYAKAKNGSIVYCMGITQHTSGVDNVKCLANLAMLTGHIGRASTGVNPLRGQNNVQGACDLGGLPDVYPGYQKVDALDVQHKFENAWQVSLSNKPGLKLPDMLAGLEDGSIKALVVVGENPVMSDPDSNHVVKALKKAELLLVQDIFFNETAELAHVVLPGASFAEKDGTFTNTERRVQRIRKAVEPVGEARADWEILQDLSNRYGFKMDFTSAKGIMEEIAQLTPQYGGISYERLEGEGICWPCPTPDHQGTRFLHANGKFARGKGLFHAIEWRAPAEIVDDEYPFWLTTGRAHVHYHTGTMTRNSPSLHAQMPEGFVEINPTDAEAMGVQESDEVRLSTRRGEITTKVMITDRVKPGVAFVPFHFIEASANVLTNPVFDPICKIPEYKVCSVKVERIS</sequence>
<evidence type="ECO:0000313" key="18">
    <source>
        <dbReference type="EMBL" id="KIX12738.1"/>
    </source>
</evidence>
<accession>A0A0D2HQH9</accession>
<evidence type="ECO:0000256" key="4">
    <source>
        <dbReference type="ARBA" id="ARBA00022505"/>
    </source>
</evidence>
<evidence type="ECO:0000256" key="11">
    <source>
        <dbReference type="ARBA" id="ARBA00023014"/>
    </source>
</evidence>
<reference evidence="18 19" key="1">
    <citation type="submission" date="2013-11" db="EMBL/GenBank/DDBJ databases">
        <title>Metagenomic analysis of a methanogenic consortium involved in long chain n-alkane degradation.</title>
        <authorList>
            <person name="Davidova I.A."/>
            <person name="Callaghan A.V."/>
            <person name="Wawrik B."/>
            <person name="Pruitt S."/>
            <person name="Marks C."/>
            <person name="Duncan K.E."/>
            <person name="Suflita J.M."/>
        </authorList>
    </citation>
    <scope>NUCLEOTIDE SEQUENCE [LARGE SCALE GENOMIC DNA]</scope>
    <source>
        <strain evidence="18 19">SPR</strain>
    </source>
</reference>
<feature type="domain" description="Molybdopterin dinucleotide-binding" evidence="17">
    <location>
        <begin position="414"/>
        <end position="519"/>
    </location>
</feature>
<evidence type="ECO:0000256" key="12">
    <source>
        <dbReference type="ARBA" id="ARBA00023063"/>
    </source>
</evidence>
<dbReference type="InterPro" id="IPR006657">
    <property type="entry name" value="MoPterin_dinucl-bd_dom"/>
</dbReference>
<comment type="cofactor">
    <cofactor evidence="2">
        <name>[4Fe-4S] cluster</name>
        <dbReference type="ChEBI" id="CHEBI:49883"/>
    </cofactor>
</comment>